<name>A0A8X7YGG7_POPTO</name>
<dbReference type="OrthoDB" id="429950at2759"/>
<keyword evidence="7" id="KW-1185">Reference proteome</keyword>
<evidence type="ECO:0000313" key="6">
    <source>
        <dbReference type="EMBL" id="KAG6748457.1"/>
    </source>
</evidence>
<dbReference type="InterPro" id="IPR012317">
    <property type="entry name" value="Poly(ADP-ribose)pol_cat_dom"/>
</dbReference>
<feature type="domain" description="PARP catalytic" evidence="5">
    <location>
        <begin position="1"/>
        <end position="87"/>
    </location>
</feature>
<dbReference type="Pfam" id="PF00644">
    <property type="entry name" value="PARP"/>
    <property type="match status" value="1"/>
</dbReference>
<keyword evidence="1 4" id="KW-0328">Glycosyltransferase</keyword>
<comment type="caution">
    <text evidence="6">The sequence shown here is derived from an EMBL/GenBank/DDBJ whole genome shotgun (WGS) entry which is preliminary data.</text>
</comment>
<proteinExistence type="predicted"/>
<evidence type="ECO:0000256" key="2">
    <source>
        <dbReference type="ARBA" id="ARBA00022679"/>
    </source>
</evidence>
<reference evidence="6" key="1">
    <citation type="journal article" date="2020" name="bioRxiv">
        <title>Hybrid origin of Populus tomentosa Carr. identified through genome sequencing and phylogenomic analysis.</title>
        <authorList>
            <person name="An X."/>
            <person name="Gao K."/>
            <person name="Chen Z."/>
            <person name="Li J."/>
            <person name="Yang X."/>
            <person name="Yang X."/>
            <person name="Zhou J."/>
            <person name="Guo T."/>
            <person name="Zhao T."/>
            <person name="Huang S."/>
            <person name="Miao D."/>
            <person name="Khan W.U."/>
            <person name="Rao P."/>
            <person name="Ye M."/>
            <person name="Lei B."/>
            <person name="Liao W."/>
            <person name="Wang J."/>
            <person name="Ji L."/>
            <person name="Li Y."/>
            <person name="Guo B."/>
            <person name="Mustafa N.S."/>
            <person name="Li S."/>
            <person name="Yun Q."/>
            <person name="Keller S.R."/>
            <person name="Mao J."/>
            <person name="Zhang R."/>
            <person name="Strauss S.H."/>
        </authorList>
    </citation>
    <scope>NUCLEOTIDE SEQUENCE</scope>
    <source>
        <strain evidence="6">GM15</strain>
        <tissue evidence="6">Leaf</tissue>
    </source>
</reference>
<dbReference type="EC" id="2.4.2.-" evidence="4"/>
<evidence type="ECO:0000256" key="4">
    <source>
        <dbReference type="RuleBase" id="RU362114"/>
    </source>
</evidence>
<dbReference type="GO" id="GO:0005730">
    <property type="term" value="C:nucleolus"/>
    <property type="evidence" value="ECO:0007669"/>
    <property type="project" value="TreeGrafter"/>
</dbReference>
<dbReference type="GO" id="GO:0006302">
    <property type="term" value="P:double-strand break repair"/>
    <property type="evidence" value="ECO:0007669"/>
    <property type="project" value="TreeGrafter"/>
</dbReference>
<dbReference type="GO" id="GO:0003950">
    <property type="term" value="F:NAD+ poly-ADP-ribosyltransferase activity"/>
    <property type="evidence" value="ECO:0007669"/>
    <property type="project" value="UniProtKB-UniRule"/>
</dbReference>
<dbReference type="PROSITE" id="PS51059">
    <property type="entry name" value="PARP_CATALYTIC"/>
    <property type="match status" value="1"/>
</dbReference>
<keyword evidence="2 4" id="KW-0808">Transferase</keyword>
<evidence type="ECO:0000259" key="5">
    <source>
        <dbReference type="PROSITE" id="PS51059"/>
    </source>
</evidence>
<evidence type="ECO:0000256" key="3">
    <source>
        <dbReference type="ARBA" id="ARBA00023027"/>
    </source>
</evidence>
<dbReference type="PANTHER" id="PTHR10459:SF115">
    <property type="entry name" value="POLY [ADP-RIBOSE] POLYMERASE"/>
    <property type="match status" value="1"/>
</dbReference>
<dbReference type="InterPro" id="IPR050800">
    <property type="entry name" value="ARTD/PARP"/>
</dbReference>
<organism evidence="6 7">
    <name type="scientific">Populus tomentosa</name>
    <name type="common">Chinese white poplar</name>
    <dbReference type="NCBI Taxonomy" id="118781"/>
    <lineage>
        <taxon>Eukaryota</taxon>
        <taxon>Viridiplantae</taxon>
        <taxon>Streptophyta</taxon>
        <taxon>Embryophyta</taxon>
        <taxon>Tracheophyta</taxon>
        <taxon>Spermatophyta</taxon>
        <taxon>Magnoliopsida</taxon>
        <taxon>eudicotyledons</taxon>
        <taxon>Gunneridae</taxon>
        <taxon>Pentapetalae</taxon>
        <taxon>rosids</taxon>
        <taxon>fabids</taxon>
        <taxon>Malpighiales</taxon>
        <taxon>Salicaceae</taxon>
        <taxon>Saliceae</taxon>
        <taxon>Populus</taxon>
    </lineage>
</organism>
<dbReference type="GO" id="GO:1990404">
    <property type="term" value="F:NAD+-protein mono-ADP-ribosyltransferase activity"/>
    <property type="evidence" value="ECO:0007669"/>
    <property type="project" value="TreeGrafter"/>
</dbReference>
<accession>A0A8X7YGG7</accession>
<evidence type="ECO:0000313" key="7">
    <source>
        <dbReference type="Proteomes" id="UP000886885"/>
    </source>
</evidence>
<dbReference type="AlphaFoldDB" id="A0A8X7YGG7"/>
<dbReference type="GO" id="GO:0070212">
    <property type="term" value="P:protein poly-ADP-ribosylation"/>
    <property type="evidence" value="ECO:0007669"/>
    <property type="project" value="TreeGrafter"/>
</dbReference>
<protein>
    <recommendedName>
        <fullName evidence="4">Poly [ADP-ribose] polymerase</fullName>
        <shortName evidence="4">PARP</shortName>
        <ecNumber evidence="4">2.4.2.-</ecNumber>
    </recommendedName>
</protein>
<dbReference type="EMBL" id="JAAWWB010000028">
    <property type="protein sequence ID" value="KAG6748457.1"/>
    <property type="molecule type" value="Genomic_DNA"/>
</dbReference>
<dbReference type="Proteomes" id="UP000886885">
    <property type="component" value="Chromosome 14D"/>
</dbReference>
<gene>
    <name evidence="6" type="ORF">POTOM_048378</name>
</gene>
<evidence type="ECO:0000256" key="1">
    <source>
        <dbReference type="ARBA" id="ARBA00022676"/>
    </source>
</evidence>
<sequence>MAGKGFGSSETNFQRIQDWDFVKVAGRTVPDSSQAQVLEDGVLVPLGKPVELPYSQGMWPRNEYIIFDVDQIRIRYVVHAKFCYQTC</sequence>
<dbReference type="PANTHER" id="PTHR10459">
    <property type="entry name" value="DNA LIGASE"/>
    <property type="match status" value="1"/>
</dbReference>
<keyword evidence="3 4" id="KW-0520">NAD</keyword>